<dbReference type="GO" id="GO:0030170">
    <property type="term" value="F:pyridoxal phosphate binding"/>
    <property type="evidence" value="ECO:0007669"/>
    <property type="project" value="InterPro"/>
</dbReference>
<protein>
    <recommendedName>
        <fullName evidence="3">Aminotransferase class I/classII large domain-containing protein</fullName>
    </recommendedName>
</protein>
<dbReference type="InterPro" id="IPR004839">
    <property type="entry name" value="Aminotransferase_I/II_large"/>
</dbReference>
<dbReference type="PANTHER" id="PTHR43510:SF1">
    <property type="entry name" value="AMINOTRANSFERASE FUNCTION, HYPOTHETICAL (EUROFUNG)"/>
    <property type="match status" value="1"/>
</dbReference>
<proteinExistence type="inferred from homology"/>
<dbReference type="PANTHER" id="PTHR43510">
    <property type="entry name" value="AMINOTRANSFERASE FUNCTION, HYPOTHETICAL (EUROFUNG)"/>
    <property type="match status" value="1"/>
</dbReference>
<dbReference type="SUPFAM" id="SSF53383">
    <property type="entry name" value="PLP-dependent transferases"/>
    <property type="match status" value="1"/>
</dbReference>
<dbReference type="EMBL" id="CP051140">
    <property type="protein sequence ID" value="QIW97732.1"/>
    <property type="molecule type" value="Genomic_DNA"/>
</dbReference>
<dbReference type="Proteomes" id="UP000503462">
    <property type="component" value="Chromosome 2"/>
</dbReference>
<sequence length="403" mass="44244">MGPPPPFAVEQWMDAHETTAKYQLAETCCASLSIDELIALSEKKDVSSTDVLHTATAQGYGEIRGSSELRQNLSRLYSSRAGSPLLQDNILITPGAIAANYLALYALIGPGDRVICHYPTYAQLYTVPETLGADVDLWESRPEDKWLPKIEELESLIKPNTKLIILNNPQNPTGAVLPKSLLEKITELARKHSITIFSDEVYRPLFHGITPADANFPPSILSLGYENTIATGSLSKAYALAGIRVGWIASRSKDIVEKIALARDYTTISVSQLDQAVAAFALSPDTIHALLGRNIQLAKTNLELLEKWIYKHDEYASFVKPVAGTTAFVKFEIAGKPVDAVAFCEELQKQTGVSILPGDLGFGQQYKGYVRIGYANHTEIIKDGLDAMKQFMKKEYEDLPVAA</sequence>
<dbReference type="InterPro" id="IPR004838">
    <property type="entry name" value="NHTrfase_class1_PyrdxlP-BS"/>
</dbReference>
<dbReference type="Pfam" id="PF00155">
    <property type="entry name" value="Aminotran_1_2"/>
    <property type="match status" value="1"/>
</dbReference>
<feature type="domain" description="Aminotransferase class I/classII large" evidence="3">
    <location>
        <begin position="51"/>
        <end position="379"/>
    </location>
</feature>
<reference evidence="4 5" key="1">
    <citation type="journal article" date="2016" name="Sci. Rep.">
        <title>Peltaster fructicola genome reveals evolution from an invasive phytopathogen to an ectophytic parasite.</title>
        <authorList>
            <person name="Xu C."/>
            <person name="Chen H."/>
            <person name="Gleason M.L."/>
            <person name="Xu J.R."/>
            <person name="Liu H."/>
            <person name="Zhang R."/>
            <person name="Sun G."/>
        </authorList>
    </citation>
    <scope>NUCLEOTIDE SEQUENCE [LARGE SCALE GENOMIC DNA]</scope>
    <source>
        <strain evidence="4 5">LNHT1506</strain>
    </source>
</reference>
<dbReference type="InterPro" id="IPR015421">
    <property type="entry name" value="PyrdxlP-dep_Trfase_major"/>
</dbReference>
<evidence type="ECO:0000313" key="4">
    <source>
        <dbReference type="EMBL" id="QIW97732.1"/>
    </source>
</evidence>
<gene>
    <name evidence="4" type="ORF">AMS68_003250</name>
</gene>
<evidence type="ECO:0000256" key="1">
    <source>
        <dbReference type="ARBA" id="ARBA00007441"/>
    </source>
</evidence>
<organism evidence="4 5">
    <name type="scientific">Peltaster fructicola</name>
    <dbReference type="NCBI Taxonomy" id="286661"/>
    <lineage>
        <taxon>Eukaryota</taxon>
        <taxon>Fungi</taxon>
        <taxon>Dikarya</taxon>
        <taxon>Ascomycota</taxon>
        <taxon>Pezizomycotina</taxon>
        <taxon>Dothideomycetes</taxon>
        <taxon>Dothideomycetes incertae sedis</taxon>
        <taxon>Peltaster</taxon>
    </lineage>
</organism>
<evidence type="ECO:0000256" key="2">
    <source>
        <dbReference type="ARBA" id="ARBA00022898"/>
    </source>
</evidence>
<dbReference type="InterPro" id="IPR015424">
    <property type="entry name" value="PyrdxlP-dep_Trfase"/>
</dbReference>
<comment type="similarity">
    <text evidence="1">Belongs to the class-I pyridoxal-phosphate-dependent aminotransferase family.</text>
</comment>
<dbReference type="CDD" id="cd00609">
    <property type="entry name" value="AAT_like"/>
    <property type="match status" value="1"/>
</dbReference>
<dbReference type="GO" id="GO:0003824">
    <property type="term" value="F:catalytic activity"/>
    <property type="evidence" value="ECO:0007669"/>
    <property type="project" value="InterPro"/>
</dbReference>
<evidence type="ECO:0000313" key="5">
    <source>
        <dbReference type="Proteomes" id="UP000503462"/>
    </source>
</evidence>
<keyword evidence="2" id="KW-0663">Pyridoxal phosphate</keyword>
<dbReference type="OrthoDB" id="7042322at2759"/>
<accession>A0A6H0XSN3</accession>
<dbReference type="PROSITE" id="PS00105">
    <property type="entry name" value="AA_TRANSFER_CLASS_1"/>
    <property type="match status" value="1"/>
</dbReference>
<name>A0A6H0XSN3_9PEZI</name>
<dbReference type="AlphaFoldDB" id="A0A6H0XSN3"/>
<dbReference type="Gene3D" id="3.90.1150.10">
    <property type="entry name" value="Aspartate Aminotransferase, domain 1"/>
    <property type="match status" value="1"/>
</dbReference>
<dbReference type="Gene3D" id="3.40.640.10">
    <property type="entry name" value="Type I PLP-dependent aspartate aminotransferase-like (Major domain)"/>
    <property type="match status" value="1"/>
</dbReference>
<keyword evidence="5" id="KW-1185">Reference proteome</keyword>
<evidence type="ECO:0000259" key="3">
    <source>
        <dbReference type="Pfam" id="PF00155"/>
    </source>
</evidence>
<dbReference type="InterPro" id="IPR015422">
    <property type="entry name" value="PyrdxlP-dep_Trfase_small"/>
</dbReference>